<feature type="domain" description="CCHC-type" evidence="12">
    <location>
        <begin position="263"/>
        <end position="277"/>
    </location>
</feature>
<evidence type="ECO:0000256" key="10">
    <source>
        <dbReference type="PROSITE-ProRule" id="PRU00047"/>
    </source>
</evidence>
<dbReference type="GO" id="GO:0004534">
    <property type="term" value="F:5'-3' RNA exonuclease activity"/>
    <property type="evidence" value="ECO:0007669"/>
    <property type="project" value="UniProtKB-UniRule"/>
</dbReference>
<feature type="region of interest" description="Disordered" evidence="11">
    <location>
        <begin position="864"/>
        <end position="902"/>
    </location>
</feature>
<evidence type="ECO:0000256" key="5">
    <source>
        <dbReference type="ARBA" id="ARBA00022771"/>
    </source>
</evidence>
<keyword evidence="7" id="KW-0862">Zinc</keyword>
<dbReference type="FunFam" id="3.40.50.12390:FF:000001">
    <property type="entry name" value="5'-3' exoribonuclease"/>
    <property type="match status" value="1"/>
</dbReference>
<dbReference type="Gene3D" id="3.40.50.12390">
    <property type="match status" value="2"/>
</dbReference>
<feature type="region of interest" description="Disordered" evidence="11">
    <location>
        <begin position="457"/>
        <end position="525"/>
    </location>
</feature>
<dbReference type="SUPFAM" id="SSF57756">
    <property type="entry name" value="Retrovirus zinc finger-like domains"/>
    <property type="match status" value="1"/>
</dbReference>
<evidence type="ECO:0000256" key="6">
    <source>
        <dbReference type="ARBA" id="ARBA00022801"/>
    </source>
</evidence>
<keyword evidence="3 9" id="KW-0540">Nuclease</keyword>
<keyword evidence="4" id="KW-0479">Metal-binding</keyword>
<dbReference type="GO" id="GO:0010587">
    <property type="term" value="P:miRNA catabolic process"/>
    <property type="evidence" value="ECO:0007669"/>
    <property type="project" value="UniProtKB-ARBA"/>
</dbReference>
<keyword evidence="6 9" id="KW-0378">Hydrolase</keyword>
<comment type="caution">
    <text evidence="13">The sequence shown here is derived from an EMBL/GenBank/DDBJ whole genome shotgun (WGS) entry which is preliminary data.</text>
</comment>
<feature type="compositionally biased region" description="Polar residues" evidence="11">
    <location>
        <begin position="970"/>
        <end position="986"/>
    </location>
</feature>
<organism evidence="13">
    <name type="scientific">Solanum chilense</name>
    <name type="common">Tomato</name>
    <name type="synonym">Lycopersicon chilense</name>
    <dbReference type="NCBI Taxonomy" id="4083"/>
    <lineage>
        <taxon>Eukaryota</taxon>
        <taxon>Viridiplantae</taxon>
        <taxon>Streptophyta</taxon>
        <taxon>Embryophyta</taxon>
        <taxon>Tracheophyta</taxon>
        <taxon>Spermatophyta</taxon>
        <taxon>Magnoliopsida</taxon>
        <taxon>eudicotyledons</taxon>
        <taxon>Gunneridae</taxon>
        <taxon>Pentapetalae</taxon>
        <taxon>asterids</taxon>
        <taxon>lamiids</taxon>
        <taxon>Solanales</taxon>
        <taxon>Solanaceae</taxon>
        <taxon>Solanoideae</taxon>
        <taxon>Solaneae</taxon>
        <taxon>Solanum</taxon>
        <taxon>Solanum subgen. Lycopersicon</taxon>
    </lineage>
</organism>
<gene>
    <name evidence="13" type="ORF">EJD97_009302</name>
</gene>
<dbReference type="PANTHER" id="PTHR12341">
    <property type="entry name" value="5'-&gt;3' EXORIBONUCLEASE"/>
    <property type="match status" value="1"/>
</dbReference>
<feature type="compositionally biased region" description="Basic residues" evidence="11">
    <location>
        <begin position="1110"/>
        <end position="1121"/>
    </location>
</feature>
<reference evidence="13" key="1">
    <citation type="submission" date="2019-05" db="EMBL/GenBank/DDBJ databases">
        <title>The de novo reference genome and transcriptome assemblies of the wild tomato species Solanum chilense.</title>
        <authorList>
            <person name="Stam R."/>
            <person name="Nosenko T."/>
            <person name="Hoerger A.C."/>
            <person name="Stephan W."/>
            <person name="Seidel M.A."/>
            <person name="Kuhn J.M.M."/>
            <person name="Haberer G."/>
            <person name="Tellier A."/>
        </authorList>
    </citation>
    <scope>NUCLEOTIDE SEQUENCE</scope>
    <source>
        <tissue evidence="13">Mature leaves</tissue>
    </source>
</reference>
<feature type="compositionally biased region" description="Basic and acidic residues" evidence="11">
    <location>
        <begin position="430"/>
        <end position="439"/>
    </location>
</feature>
<keyword evidence="8 9" id="KW-0269">Exonuclease</keyword>
<name>A0A6N2BR61_SOLCI</name>
<feature type="region of interest" description="Disordered" evidence="11">
    <location>
        <begin position="411"/>
        <end position="445"/>
    </location>
</feature>
<dbReference type="FunFam" id="1.25.40.1050:FF:000002">
    <property type="entry name" value="5'-3' exoribonuclease"/>
    <property type="match status" value="1"/>
</dbReference>
<dbReference type="GO" id="GO:0005634">
    <property type="term" value="C:nucleus"/>
    <property type="evidence" value="ECO:0007669"/>
    <property type="project" value="InterPro"/>
</dbReference>
<dbReference type="PANTHER" id="PTHR12341:SF72">
    <property type="entry name" value="5'-3' EXORIBONUCLEASE"/>
    <property type="match status" value="1"/>
</dbReference>
<dbReference type="FunFam" id="3.40.50.12390:FF:000003">
    <property type="entry name" value="5'-3' exoribonuclease"/>
    <property type="match status" value="1"/>
</dbReference>
<evidence type="ECO:0000256" key="8">
    <source>
        <dbReference type="ARBA" id="ARBA00022839"/>
    </source>
</evidence>
<evidence type="ECO:0000256" key="1">
    <source>
        <dbReference type="ARBA" id="ARBA00006994"/>
    </source>
</evidence>
<dbReference type="GO" id="GO:0003723">
    <property type="term" value="F:RNA binding"/>
    <property type="evidence" value="ECO:0007669"/>
    <property type="project" value="TreeGrafter"/>
</dbReference>
<dbReference type="Gene3D" id="1.25.40.1050">
    <property type="match status" value="1"/>
</dbReference>
<dbReference type="InterPro" id="IPR036875">
    <property type="entry name" value="Znf_CCHC_sf"/>
</dbReference>
<dbReference type="GO" id="GO:0000956">
    <property type="term" value="P:nuclear-transcribed mRNA catabolic process"/>
    <property type="evidence" value="ECO:0007669"/>
    <property type="project" value="TreeGrafter"/>
</dbReference>
<dbReference type="InterPro" id="IPR001878">
    <property type="entry name" value="Znf_CCHC"/>
</dbReference>
<feature type="compositionally biased region" description="Basic and acidic residues" evidence="11">
    <location>
        <begin position="927"/>
        <end position="938"/>
    </location>
</feature>
<dbReference type="Pfam" id="PF00098">
    <property type="entry name" value="zf-CCHC"/>
    <property type="match status" value="1"/>
</dbReference>
<feature type="compositionally biased region" description="Polar residues" evidence="11">
    <location>
        <begin position="997"/>
        <end position="1007"/>
    </location>
</feature>
<dbReference type="InterPro" id="IPR041412">
    <property type="entry name" value="Xrn1_helical"/>
</dbReference>
<evidence type="ECO:0000256" key="11">
    <source>
        <dbReference type="SAM" id="MobiDB-lite"/>
    </source>
</evidence>
<feature type="compositionally biased region" description="Basic residues" evidence="11">
    <location>
        <begin position="509"/>
        <end position="519"/>
    </location>
</feature>
<feature type="compositionally biased region" description="Basic and acidic residues" evidence="11">
    <location>
        <begin position="414"/>
        <end position="423"/>
    </location>
</feature>
<sequence length="1121" mass="127582">MGVPAFYRWLAEKYSMVIVDVIEEEAPVIEGIKFPLDTSKPNPNNIEYDNLYLDMNGIVHPCFHPEDRPSPTTFDEVFNCMFDYIDRLFSMVRPRKLLYMAIDGVAPRAKMNQQRSRRFRAAKDAEDAAAEEEKLREEFEREGRKLPPKQASQIFDSNVITPGTQFMATLSIALQYYIHLRLNHDPGWKKIKVILSDANVPGEGEHKIMSYIRLQRNLSGYDPNMRHCLYGLDADLIMLGLATHEVHFSILREVVFTAGQRDKCFLCGQMGHLAANCDGKAKRKAGVFDEKGNAEVVAKKPFQFLNIWTLREYLEYDLRIPNPPFVIDLERIVDDFIFMCFFVGNDFLPHMPTLEIREGAINLLMAVYKKEFRSLGGYLTDASKPNLGRVESFIQAVGLYEDKIFRKRSKMHKKQCERNERNKAMAIRQAKREAKRKNDFAPQVAPESLVPVARFHGSRLASGPSPSPYQQGGASKSCRPDQLGQTTSSLSILDIKTEQSDASDDKQTARTRKNKRKRAADRARKIARLSSEATIGAAIVEAEVSENKEELKTKLNKLLRDKNDTFNSENPEEDKVKLGVPGWKERYYDEKFSAKTPEEMEAVRKDVVLKYTEGLCWVMHYYYEGVCSWQWFYPYHYAPFASDLKDLGQMNITFELGSPFKPFNQLLGVFPAASAHALPEQYRKLMTDPKSLILDFYPTDFEVDMNGKRYSWQGIAKLPFIEEARLLTEVAKIEHSLTEEESRRNSVMFDMLFVSLSNPLSPCIFALDARCKQLTVGERLEVKERLDPIARFTCSGGMNGYLSLCSGDPCPSIFKSPIEGMENITQNQVICAIYRLPDTHKHIPRPMEGVILPKKMVTLGDMKPDPVLWHEQSNKKPWEDGRNRHRGAMSDRDHHRDAMSDRNIQRGAMSGFQLGEAARRLVVNSLQKKEDRGGNGDHRRPRNGQGRGNYMHARPASCRAAYGPPVPSFETPSNNAHENIQPSFVHSAQDAGRHPRSSGSNDYSSKSRPYHETHSRDYRGHGHHTDKMQQNGAHSHSSYASHPQHVGQIPVPPTTIFHQQSVNDVSMSYEPRGAESYNQQGGGRASRNQNGTGYHQPHPPGNQFSAFRRGGNRRPPTGHRR</sequence>
<evidence type="ECO:0000259" key="12">
    <source>
        <dbReference type="PROSITE" id="PS50158"/>
    </source>
</evidence>
<proteinExistence type="inferred from homology"/>
<dbReference type="EMBL" id="RXGB01002437">
    <property type="protein sequence ID" value="TMW95159.1"/>
    <property type="molecule type" value="Genomic_DNA"/>
</dbReference>
<feature type="compositionally biased region" description="Basic and acidic residues" evidence="11">
    <location>
        <begin position="1009"/>
        <end position="1027"/>
    </location>
</feature>
<evidence type="ECO:0000256" key="3">
    <source>
        <dbReference type="ARBA" id="ARBA00022722"/>
    </source>
</evidence>
<dbReference type="PIRSF" id="PIRSF037239">
    <property type="entry name" value="Exonuclease_Xrn2"/>
    <property type="match status" value="1"/>
</dbReference>
<feature type="compositionally biased region" description="Basic and acidic residues" evidence="11">
    <location>
        <begin position="495"/>
        <end position="508"/>
    </location>
</feature>
<evidence type="ECO:0000256" key="7">
    <source>
        <dbReference type="ARBA" id="ARBA00022833"/>
    </source>
</evidence>
<dbReference type="AlphaFoldDB" id="A0A6N2BR61"/>
<keyword evidence="2 9" id="KW-0507">mRNA processing</keyword>
<dbReference type="SMART" id="SM00343">
    <property type="entry name" value="ZnF_C2HC"/>
    <property type="match status" value="1"/>
</dbReference>
<dbReference type="InterPro" id="IPR027073">
    <property type="entry name" value="5_3_exoribonuclease"/>
</dbReference>
<feature type="region of interest" description="Disordered" evidence="11">
    <location>
        <begin position="113"/>
        <end position="133"/>
    </location>
</feature>
<dbReference type="GO" id="GO:0008270">
    <property type="term" value="F:zinc ion binding"/>
    <property type="evidence" value="ECO:0007669"/>
    <property type="project" value="UniProtKB-KW"/>
</dbReference>
<dbReference type="InterPro" id="IPR004859">
    <property type="entry name" value="Xrn1_N"/>
</dbReference>
<comment type="function">
    <text evidence="9">Possesses 5'-&gt;3' exoribonuclease activity. Acts as an endogenous post-transcriptional gene silencing (PTGS) suppressor.</text>
</comment>
<dbReference type="Pfam" id="PF03159">
    <property type="entry name" value="XRN_N"/>
    <property type="match status" value="1"/>
</dbReference>
<dbReference type="InterPro" id="IPR017151">
    <property type="entry name" value="Xrn2/3/4"/>
</dbReference>
<evidence type="ECO:0000313" key="13">
    <source>
        <dbReference type="EMBL" id="TMW95159.1"/>
    </source>
</evidence>
<feature type="compositionally biased region" description="Basic and acidic residues" evidence="11">
    <location>
        <begin position="872"/>
        <end position="902"/>
    </location>
</feature>
<dbReference type="EC" id="3.1.13.-" evidence="9"/>
<evidence type="ECO:0000256" key="4">
    <source>
        <dbReference type="ARBA" id="ARBA00022723"/>
    </source>
</evidence>
<feature type="region of interest" description="Disordered" evidence="11">
    <location>
        <begin position="926"/>
        <end position="1052"/>
    </location>
</feature>
<dbReference type="Pfam" id="PF17846">
    <property type="entry name" value="XRN_M"/>
    <property type="match status" value="2"/>
</dbReference>
<accession>A0A6N2BR61</accession>
<feature type="compositionally biased region" description="Basic and acidic residues" evidence="11">
    <location>
        <begin position="121"/>
        <end position="133"/>
    </location>
</feature>
<protein>
    <recommendedName>
        <fullName evidence="9">5'-3' exoribonuclease</fullName>
        <ecNumber evidence="9">3.1.13.-</ecNumber>
    </recommendedName>
</protein>
<comment type="similarity">
    <text evidence="1 9">Belongs to the 5'-3' exonuclease family. XRN2/RAT1 subfamily.</text>
</comment>
<evidence type="ECO:0000256" key="2">
    <source>
        <dbReference type="ARBA" id="ARBA00022664"/>
    </source>
</evidence>
<dbReference type="GO" id="GO:0006397">
    <property type="term" value="P:mRNA processing"/>
    <property type="evidence" value="ECO:0007669"/>
    <property type="project" value="UniProtKB-UniRule"/>
</dbReference>
<feature type="compositionally biased region" description="Polar residues" evidence="11">
    <location>
        <begin position="1028"/>
        <end position="1041"/>
    </location>
</feature>
<dbReference type="PROSITE" id="PS50158">
    <property type="entry name" value="ZF_CCHC"/>
    <property type="match status" value="1"/>
</dbReference>
<feature type="region of interest" description="Disordered" evidence="11">
    <location>
        <begin position="1072"/>
        <end position="1121"/>
    </location>
</feature>
<dbReference type="CDD" id="cd18673">
    <property type="entry name" value="PIN_XRN1-2-like"/>
    <property type="match status" value="1"/>
</dbReference>
<keyword evidence="5 10" id="KW-0863">Zinc-finger</keyword>
<evidence type="ECO:0000256" key="9">
    <source>
        <dbReference type="PIRNR" id="PIRNR037239"/>
    </source>
</evidence>